<name>A0ABT6AS49_9BURK</name>
<dbReference type="EMBL" id="JARJLM010000355">
    <property type="protein sequence ID" value="MDF3835446.1"/>
    <property type="molecule type" value="Genomic_DNA"/>
</dbReference>
<organism evidence="1 2">
    <name type="scientific">Cupriavidus basilensis</name>
    <dbReference type="NCBI Taxonomy" id="68895"/>
    <lineage>
        <taxon>Bacteria</taxon>
        <taxon>Pseudomonadati</taxon>
        <taxon>Pseudomonadota</taxon>
        <taxon>Betaproteobacteria</taxon>
        <taxon>Burkholderiales</taxon>
        <taxon>Burkholderiaceae</taxon>
        <taxon>Cupriavidus</taxon>
    </lineage>
</organism>
<sequence length="208" mass="23309">MSISTGEFPKDAVKSYEEIRGKLKNGDVLICSGTGIFSSMIQQATGSVWSHVAFVLRLDFIDRIMLLESVEPIGVRTIRLSKYLDDYGNDGKPYPGGMAIIRNRIFSDEVSSDKLSLLSRYAVDQFGYPYDKDEIAKIAARILASKVPFTPNQMKKIEPDREFICSEYVARCYEQAGVGVEWNRLGFIAPSDFAADPNFDLVAVLKQR</sequence>
<proteinExistence type="predicted"/>
<comment type="caution">
    <text evidence="1">The sequence shown here is derived from an EMBL/GenBank/DDBJ whole genome shotgun (WGS) entry which is preliminary data.</text>
</comment>
<dbReference type="Proteomes" id="UP001216674">
    <property type="component" value="Unassembled WGS sequence"/>
</dbReference>
<dbReference type="RefSeq" id="WP_276266233.1">
    <property type="nucleotide sequence ID" value="NZ_JARJLM010000355.1"/>
</dbReference>
<keyword evidence="2" id="KW-1185">Reference proteome</keyword>
<gene>
    <name evidence="1" type="ORF">P3W85_21165</name>
</gene>
<dbReference type="Gene3D" id="3.90.1720.10">
    <property type="entry name" value="endopeptidase domain like (from Nostoc punctiforme)"/>
    <property type="match status" value="1"/>
</dbReference>
<evidence type="ECO:0000313" key="2">
    <source>
        <dbReference type="Proteomes" id="UP001216674"/>
    </source>
</evidence>
<evidence type="ECO:0008006" key="3">
    <source>
        <dbReference type="Google" id="ProtNLM"/>
    </source>
</evidence>
<dbReference type="SUPFAM" id="SSF54001">
    <property type="entry name" value="Cysteine proteinases"/>
    <property type="match status" value="1"/>
</dbReference>
<evidence type="ECO:0000313" key="1">
    <source>
        <dbReference type="EMBL" id="MDF3835446.1"/>
    </source>
</evidence>
<reference evidence="1 2" key="1">
    <citation type="submission" date="2023-03" db="EMBL/GenBank/DDBJ databases">
        <title>Draft assemblies of triclosan tolerant bacteria isolated from returned activated sludge.</title>
        <authorList>
            <person name="Van Hamelsveld S."/>
        </authorList>
    </citation>
    <scope>NUCLEOTIDE SEQUENCE [LARGE SCALE GENOMIC DNA]</scope>
    <source>
        <strain evidence="1 2">GW210010_S58</strain>
    </source>
</reference>
<protein>
    <recommendedName>
        <fullName evidence="3">Permuted papain-like amidase YaeF/Yiix C92 family enzyme</fullName>
    </recommendedName>
</protein>
<accession>A0ABT6AS49</accession>
<dbReference type="InterPro" id="IPR038765">
    <property type="entry name" value="Papain-like_cys_pep_sf"/>
</dbReference>